<name>A0ABY9U403_9GAMM</name>
<dbReference type="InterPro" id="IPR046373">
    <property type="entry name" value="Acyl-CoA_Oxase/DH_mid-dom_sf"/>
</dbReference>
<dbReference type="InterPro" id="IPR013786">
    <property type="entry name" value="AcylCoA_DH/ox_N"/>
</dbReference>
<evidence type="ECO:0000256" key="1">
    <source>
        <dbReference type="ARBA" id="ARBA00001974"/>
    </source>
</evidence>
<keyword evidence="3 5" id="KW-0285">Flavoprotein</keyword>
<keyword evidence="4 5" id="KW-0274">FAD</keyword>
<feature type="domain" description="Acyl-CoA dehydrogenase/oxidase C-terminal" evidence="6">
    <location>
        <begin position="231"/>
        <end position="379"/>
    </location>
</feature>
<proteinExistence type="inferred from homology"/>
<dbReference type="InterPro" id="IPR006089">
    <property type="entry name" value="Acyl-CoA_DH_CS"/>
</dbReference>
<comment type="similarity">
    <text evidence="2 5">Belongs to the acyl-CoA dehydrogenase family.</text>
</comment>
<dbReference type="InterPro" id="IPR036250">
    <property type="entry name" value="AcylCo_DH-like_C"/>
</dbReference>
<evidence type="ECO:0000256" key="2">
    <source>
        <dbReference type="ARBA" id="ARBA00009347"/>
    </source>
</evidence>
<evidence type="ECO:0000256" key="4">
    <source>
        <dbReference type="ARBA" id="ARBA00022827"/>
    </source>
</evidence>
<dbReference type="PANTHER" id="PTHR43884:SF12">
    <property type="entry name" value="ISOVALERYL-COA DEHYDROGENASE, MITOCHONDRIAL-RELATED"/>
    <property type="match status" value="1"/>
</dbReference>
<dbReference type="SUPFAM" id="SSF56645">
    <property type="entry name" value="Acyl-CoA dehydrogenase NM domain-like"/>
    <property type="match status" value="1"/>
</dbReference>
<feature type="domain" description="Acyl-CoA dehydrogenase/oxidase N-terminal" evidence="8">
    <location>
        <begin position="10"/>
        <end position="120"/>
    </location>
</feature>
<feature type="domain" description="Acyl-CoA oxidase/dehydrogenase middle" evidence="7">
    <location>
        <begin position="124"/>
        <end position="219"/>
    </location>
</feature>
<dbReference type="InterPro" id="IPR006091">
    <property type="entry name" value="Acyl-CoA_Oxase/DH_mid-dom"/>
</dbReference>
<dbReference type="Proteomes" id="UP001258994">
    <property type="component" value="Chromosome"/>
</dbReference>
<keyword evidence="10" id="KW-1185">Reference proteome</keyword>
<keyword evidence="5" id="KW-0560">Oxidoreductase</keyword>
<dbReference type="InterPro" id="IPR037069">
    <property type="entry name" value="AcylCoA_DH/ox_N_sf"/>
</dbReference>
<reference evidence="10" key="1">
    <citation type="submission" date="2023-09" db="EMBL/GenBank/DDBJ databases">
        <authorList>
            <person name="Li S."/>
            <person name="Li X."/>
            <person name="Zhang C."/>
            <person name="Zhao Z."/>
        </authorList>
    </citation>
    <scope>NUCLEOTIDE SEQUENCE [LARGE SCALE GENOMIC DNA]</scope>
    <source>
        <strain evidence="10">SQ149</strain>
    </source>
</reference>
<dbReference type="PROSITE" id="PS00072">
    <property type="entry name" value="ACYL_COA_DH_1"/>
    <property type="match status" value="1"/>
</dbReference>
<dbReference type="InterPro" id="IPR009075">
    <property type="entry name" value="AcylCo_DH/oxidase_C"/>
</dbReference>
<gene>
    <name evidence="9" type="ORF">RGQ13_09590</name>
</gene>
<dbReference type="Gene3D" id="1.20.140.10">
    <property type="entry name" value="Butyryl-CoA Dehydrogenase, subunit A, domain 3"/>
    <property type="match status" value="1"/>
</dbReference>
<evidence type="ECO:0000259" key="7">
    <source>
        <dbReference type="Pfam" id="PF02770"/>
    </source>
</evidence>
<sequence>MIPRTLFDSDMELFRDTVRKFLVKEATPRHESWEAQKFVDRDFWQKAGEQGMLCPQLPEQYGGFGVDYRYNCIVDEEIGRAGLSGLIGFLMHSNIVCEYILNYGNEQQKQKYLAQMVSGEAIGALAMSEPGAGSDVKSIKTTAVDHGEYYLLNGSKTFITNGFCSDIIVVAVKTDPEAGSRGVSLFIVEAGMAGFEKGQKLHKAGSHACDTAELFFQDVKVPKENLLGEEGKGFYYLMNDLAQERLAIAVNGQAVAESVLEQTIEYVQERKAFGKEVASFQNTRFKIAEMDTELSVARVYLDRCIELHLQKQLCGTEAAKLKLHITDLQCKVLDECVQLHGGYGYMWEYPVTRAWADSRAQRIYAGSNEIMKEIISREIFSR</sequence>
<evidence type="ECO:0000256" key="3">
    <source>
        <dbReference type="ARBA" id="ARBA00022630"/>
    </source>
</evidence>
<dbReference type="RefSeq" id="WP_348393332.1">
    <property type="nucleotide sequence ID" value="NZ_CP134145.1"/>
</dbReference>
<evidence type="ECO:0000256" key="5">
    <source>
        <dbReference type="RuleBase" id="RU362125"/>
    </source>
</evidence>
<dbReference type="PANTHER" id="PTHR43884">
    <property type="entry name" value="ACYL-COA DEHYDROGENASE"/>
    <property type="match status" value="1"/>
</dbReference>
<dbReference type="InterPro" id="IPR009100">
    <property type="entry name" value="AcylCoA_DH/oxidase_NM_dom_sf"/>
</dbReference>
<dbReference type="Pfam" id="PF02771">
    <property type="entry name" value="Acyl-CoA_dh_N"/>
    <property type="match status" value="1"/>
</dbReference>
<organism evidence="9 10">
    <name type="scientific">Thalassotalea psychrophila</name>
    <dbReference type="NCBI Taxonomy" id="3065647"/>
    <lineage>
        <taxon>Bacteria</taxon>
        <taxon>Pseudomonadati</taxon>
        <taxon>Pseudomonadota</taxon>
        <taxon>Gammaproteobacteria</taxon>
        <taxon>Alteromonadales</taxon>
        <taxon>Colwelliaceae</taxon>
        <taxon>Thalassotalea</taxon>
    </lineage>
</organism>
<evidence type="ECO:0000259" key="6">
    <source>
        <dbReference type="Pfam" id="PF00441"/>
    </source>
</evidence>
<dbReference type="Pfam" id="PF00441">
    <property type="entry name" value="Acyl-CoA_dh_1"/>
    <property type="match status" value="1"/>
</dbReference>
<protein>
    <submittedName>
        <fullName evidence="9">Acyl-CoA dehydrogenase family protein</fullName>
    </submittedName>
</protein>
<dbReference type="SUPFAM" id="SSF47203">
    <property type="entry name" value="Acyl-CoA dehydrogenase C-terminal domain-like"/>
    <property type="match status" value="1"/>
</dbReference>
<evidence type="ECO:0000313" key="9">
    <source>
        <dbReference type="EMBL" id="WNC74225.1"/>
    </source>
</evidence>
<dbReference type="Gene3D" id="1.10.540.10">
    <property type="entry name" value="Acyl-CoA dehydrogenase/oxidase, N-terminal domain"/>
    <property type="match status" value="1"/>
</dbReference>
<dbReference type="Gene3D" id="2.40.110.10">
    <property type="entry name" value="Butyryl-CoA Dehydrogenase, subunit A, domain 2"/>
    <property type="match status" value="1"/>
</dbReference>
<dbReference type="Pfam" id="PF02770">
    <property type="entry name" value="Acyl-CoA_dh_M"/>
    <property type="match status" value="1"/>
</dbReference>
<dbReference type="EMBL" id="CP134145">
    <property type="protein sequence ID" value="WNC74225.1"/>
    <property type="molecule type" value="Genomic_DNA"/>
</dbReference>
<dbReference type="PROSITE" id="PS00073">
    <property type="entry name" value="ACYL_COA_DH_2"/>
    <property type="match status" value="1"/>
</dbReference>
<accession>A0ABY9U403</accession>
<comment type="cofactor">
    <cofactor evidence="1 5">
        <name>FAD</name>
        <dbReference type="ChEBI" id="CHEBI:57692"/>
    </cofactor>
</comment>
<evidence type="ECO:0000313" key="10">
    <source>
        <dbReference type="Proteomes" id="UP001258994"/>
    </source>
</evidence>
<evidence type="ECO:0000259" key="8">
    <source>
        <dbReference type="Pfam" id="PF02771"/>
    </source>
</evidence>